<sequence>MQDSNQDIISFIQLLSEHIKIEEINEHDGFFEVRSDRVSLFIYKPGSHRVDEGSRTGVIHIDHDQVQSAPYKIINRLKGQHGQGQRIYARTTVVARIDKRVALAFQEEYHLQGALPGKYRYGLFHKGELVSVAIFSGARIMRQLGPDFRSFELIRFCHKGDTLVVGGLSKLLNAFIKEFKPQDIMTYADRDWCQDASSLETLGFKVVDTTVPQRFAIINGQRFLHVTQEQSVDYYIENKGSLKLKLVL</sequence>
<dbReference type="RefSeq" id="WP_133586808.1">
    <property type="nucleotide sequence ID" value="NZ_SNYV01000020.1"/>
</dbReference>
<accession>A0A4R6W414</accession>
<keyword evidence="2" id="KW-1185">Reference proteome</keyword>
<dbReference type="EMBL" id="SNYV01000020">
    <property type="protein sequence ID" value="TDQ72219.1"/>
    <property type="molecule type" value="Genomic_DNA"/>
</dbReference>
<proteinExistence type="predicted"/>
<dbReference type="Proteomes" id="UP000295292">
    <property type="component" value="Unassembled WGS sequence"/>
</dbReference>
<comment type="caution">
    <text evidence="1">The sequence shown here is derived from an EMBL/GenBank/DDBJ whole genome shotgun (WGS) entry which is preliminary data.</text>
</comment>
<reference evidence="1 2" key="1">
    <citation type="submission" date="2019-03" db="EMBL/GenBank/DDBJ databases">
        <title>Genomic Encyclopedia of Archaeal and Bacterial Type Strains, Phase II (KMG-II): from individual species to whole genera.</title>
        <authorList>
            <person name="Goeker M."/>
        </authorList>
    </citation>
    <scope>NUCLEOTIDE SEQUENCE [LARGE SCALE GENOMIC DNA]</scope>
    <source>
        <strain evidence="1 2">DSM 28353</strain>
    </source>
</reference>
<dbReference type="OrthoDB" id="943693at2"/>
<dbReference type="AlphaFoldDB" id="A0A4R6W414"/>
<evidence type="ECO:0000313" key="1">
    <source>
        <dbReference type="EMBL" id="TDQ72219.1"/>
    </source>
</evidence>
<gene>
    <name evidence="1" type="ORF">CLV99_4682</name>
</gene>
<organism evidence="1 2">
    <name type="scientific">Sphingobacterium yanglingense</name>
    <dbReference type="NCBI Taxonomy" id="1437280"/>
    <lineage>
        <taxon>Bacteria</taxon>
        <taxon>Pseudomonadati</taxon>
        <taxon>Bacteroidota</taxon>
        <taxon>Sphingobacteriia</taxon>
        <taxon>Sphingobacteriales</taxon>
        <taxon>Sphingobacteriaceae</taxon>
        <taxon>Sphingobacterium</taxon>
    </lineage>
</organism>
<name>A0A4R6W414_9SPHI</name>
<evidence type="ECO:0000313" key="2">
    <source>
        <dbReference type="Proteomes" id="UP000295292"/>
    </source>
</evidence>
<protein>
    <submittedName>
        <fullName evidence="1">Uncharacterized protein</fullName>
    </submittedName>
</protein>